<dbReference type="AlphaFoldDB" id="A0AAD5U6G3"/>
<comment type="caution">
    <text evidence="2">The sequence shown here is derived from an EMBL/GenBank/DDBJ whole genome shotgun (WGS) entry which is preliminary data.</text>
</comment>
<gene>
    <name evidence="2" type="ORF">HK099_003184</name>
</gene>
<sequence length="546" mass="62123">MDMKSTNLLITELKRDLDENIRILSHTETDLRNYIQEYKCYYLQHKKSVDKLNEMIELENLKYQKETLIPPANFLPFKFKNLKLLKLYNQKKATDYKNASDDFEADIAAPNSMLVNTSNLNLNESNSSINTPVDSRTSTFDCTFDYDYSDNVVVDYFNDDHSNPLQKGFNAEKVDEIHYNNDSTSKDLSDVAYEKLEINESNNSLNDLDIVTEEQSYSIIESDEIIDSLSDSSGKESLLISDSEKCESVIEVVESEHVFSLSVAEENSQLIYKFFQNSDDLKSLNGITNESVELEVVAALSTTAEEESTTDLQSIKKICEYLDDTNNISETSFEKEHSGNSNNLSDETFNEVYNDIDQDIKLTLHCSDEIEGKVPDHFVAKEPVELPILKVKKNKKKNSKKKVEKYQEIEEISKIEEIEPTKHYTSKDELALKSTEQTTTKNRTKSQLRKLRRKKSSLNMDLGDFSKGDLGETLIETQNIKVEIVVASVEPLINSEEAELKDAQNIGSIAEITKNAELKEPQSIGTIVGITKTKGKKKKKKSQKID</sequence>
<evidence type="ECO:0000313" key="3">
    <source>
        <dbReference type="Proteomes" id="UP001211065"/>
    </source>
</evidence>
<feature type="region of interest" description="Disordered" evidence="1">
    <location>
        <begin position="434"/>
        <end position="453"/>
    </location>
</feature>
<protein>
    <submittedName>
        <fullName evidence="2">Uncharacterized protein</fullName>
    </submittedName>
</protein>
<keyword evidence="3" id="KW-1185">Reference proteome</keyword>
<accession>A0AAD5U6G3</accession>
<organism evidence="2 3">
    <name type="scientific">Clydaea vesicula</name>
    <dbReference type="NCBI Taxonomy" id="447962"/>
    <lineage>
        <taxon>Eukaryota</taxon>
        <taxon>Fungi</taxon>
        <taxon>Fungi incertae sedis</taxon>
        <taxon>Chytridiomycota</taxon>
        <taxon>Chytridiomycota incertae sedis</taxon>
        <taxon>Chytridiomycetes</taxon>
        <taxon>Lobulomycetales</taxon>
        <taxon>Lobulomycetaceae</taxon>
        <taxon>Clydaea</taxon>
    </lineage>
</organism>
<feature type="compositionally biased region" description="Basic residues" evidence="1">
    <location>
        <begin position="442"/>
        <end position="453"/>
    </location>
</feature>
<evidence type="ECO:0000313" key="2">
    <source>
        <dbReference type="EMBL" id="KAJ3221732.1"/>
    </source>
</evidence>
<name>A0AAD5U6G3_9FUNG</name>
<dbReference type="EMBL" id="JADGJW010000212">
    <property type="protein sequence ID" value="KAJ3221732.1"/>
    <property type="molecule type" value="Genomic_DNA"/>
</dbReference>
<proteinExistence type="predicted"/>
<dbReference type="Proteomes" id="UP001211065">
    <property type="component" value="Unassembled WGS sequence"/>
</dbReference>
<evidence type="ECO:0000256" key="1">
    <source>
        <dbReference type="SAM" id="MobiDB-lite"/>
    </source>
</evidence>
<reference evidence="2" key="1">
    <citation type="submission" date="2020-05" db="EMBL/GenBank/DDBJ databases">
        <title>Phylogenomic resolution of chytrid fungi.</title>
        <authorList>
            <person name="Stajich J.E."/>
            <person name="Amses K."/>
            <person name="Simmons R."/>
            <person name="Seto K."/>
            <person name="Myers J."/>
            <person name="Bonds A."/>
            <person name="Quandt C.A."/>
            <person name="Barry K."/>
            <person name="Liu P."/>
            <person name="Grigoriev I."/>
            <person name="Longcore J.E."/>
            <person name="James T.Y."/>
        </authorList>
    </citation>
    <scope>NUCLEOTIDE SEQUENCE</scope>
    <source>
        <strain evidence="2">JEL0476</strain>
    </source>
</reference>